<sequence>MDSVESRREAVDGPWRTYALHMVVFELRSRRASRSTYVILLPSVASLSMIVCPSRTSQKQKLSHRINIQHHDEFDI</sequence>
<organism evidence="1 2">
    <name type="scientific">Sistotremastrum niveocremeum HHB9708</name>
    <dbReference type="NCBI Taxonomy" id="1314777"/>
    <lineage>
        <taxon>Eukaryota</taxon>
        <taxon>Fungi</taxon>
        <taxon>Dikarya</taxon>
        <taxon>Basidiomycota</taxon>
        <taxon>Agaricomycotina</taxon>
        <taxon>Agaricomycetes</taxon>
        <taxon>Sistotremastrales</taxon>
        <taxon>Sistotremastraceae</taxon>
        <taxon>Sertulicium</taxon>
        <taxon>Sertulicium niveocremeum</taxon>
    </lineage>
</organism>
<proteinExistence type="predicted"/>
<protein>
    <submittedName>
        <fullName evidence="1">Uncharacterized protein</fullName>
    </submittedName>
</protein>
<evidence type="ECO:0000313" key="1">
    <source>
        <dbReference type="EMBL" id="KZS87718.1"/>
    </source>
</evidence>
<dbReference type="EMBL" id="KV419445">
    <property type="protein sequence ID" value="KZS87718.1"/>
    <property type="molecule type" value="Genomic_DNA"/>
</dbReference>
<reference evidence="1 2" key="1">
    <citation type="journal article" date="2016" name="Mol. Biol. Evol.">
        <title>Comparative Genomics of Early-Diverging Mushroom-Forming Fungi Provides Insights into the Origins of Lignocellulose Decay Capabilities.</title>
        <authorList>
            <person name="Nagy L.G."/>
            <person name="Riley R."/>
            <person name="Tritt A."/>
            <person name="Adam C."/>
            <person name="Daum C."/>
            <person name="Floudas D."/>
            <person name="Sun H."/>
            <person name="Yadav J.S."/>
            <person name="Pangilinan J."/>
            <person name="Larsson K.H."/>
            <person name="Matsuura K."/>
            <person name="Barry K."/>
            <person name="Labutti K."/>
            <person name="Kuo R."/>
            <person name="Ohm R.A."/>
            <person name="Bhattacharya S.S."/>
            <person name="Shirouzu T."/>
            <person name="Yoshinaga Y."/>
            <person name="Martin F.M."/>
            <person name="Grigoriev I.V."/>
            <person name="Hibbett D.S."/>
        </authorList>
    </citation>
    <scope>NUCLEOTIDE SEQUENCE [LARGE SCALE GENOMIC DNA]</scope>
    <source>
        <strain evidence="1 2">HHB9708</strain>
    </source>
</reference>
<keyword evidence="2" id="KW-1185">Reference proteome</keyword>
<gene>
    <name evidence="1" type="ORF">SISNIDRAFT_297791</name>
</gene>
<dbReference type="AlphaFoldDB" id="A0A164NHV1"/>
<dbReference type="Proteomes" id="UP000076722">
    <property type="component" value="Unassembled WGS sequence"/>
</dbReference>
<accession>A0A164NHV1</accession>
<name>A0A164NHV1_9AGAM</name>
<evidence type="ECO:0000313" key="2">
    <source>
        <dbReference type="Proteomes" id="UP000076722"/>
    </source>
</evidence>